<proteinExistence type="predicted"/>
<evidence type="ECO:0000313" key="1">
    <source>
        <dbReference type="EMBL" id="MCX4238624.1"/>
    </source>
</evidence>
<accession>A0ABT3VI69</accession>
<protein>
    <recommendedName>
        <fullName evidence="3">Secreted protein</fullName>
    </recommendedName>
</protein>
<sequence>MDAGLAAVLGAAVGALGTGGAALLTGLLGRGQARTQLRAEHVRLLREPRRSAYVAFAQSFQEVQALHAEAFKSASAAAGTAEPDRSTLLDEADRLYARAGDKLYGEFQQRQSGVTVEGPPPLTAAAFTAENALLTFRGELHRLIRGLRRGPAADELERAAEDALLAVHPPLVRFLDVASGTLADDGLGA</sequence>
<keyword evidence="2" id="KW-1185">Reference proteome</keyword>
<reference evidence="1" key="1">
    <citation type="journal article" date="2022" name="bioRxiv">
        <title>Discovery and biosynthetic assessment of Streptomyces ortus sp nov. isolated from a deep-sea sponge.</title>
        <authorList>
            <person name="Williams S.E."/>
        </authorList>
    </citation>
    <scope>NUCLEOTIDE SEQUENCE</scope>
    <source>
        <strain evidence="1">A15ISP2-DRY2</strain>
    </source>
</reference>
<dbReference type="Proteomes" id="UP001165590">
    <property type="component" value="Unassembled WGS sequence"/>
</dbReference>
<dbReference type="RefSeq" id="WP_267030896.1">
    <property type="nucleotide sequence ID" value="NZ_JAIFZO010000002.1"/>
</dbReference>
<name>A0ABT3VI69_9ACTN</name>
<gene>
    <name evidence="1" type="ORF">K3769_38790</name>
</gene>
<comment type="caution">
    <text evidence="1">The sequence shown here is derived from an EMBL/GenBank/DDBJ whole genome shotgun (WGS) entry which is preliminary data.</text>
</comment>
<evidence type="ECO:0008006" key="3">
    <source>
        <dbReference type="Google" id="ProtNLM"/>
    </source>
</evidence>
<organism evidence="1 2">
    <name type="scientific">Streptomyces ortus</name>
    <dbReference type="NCBI Taxonomy" id="2867268"/>
    <lineage>
        <taxon>Bacteria</taxon>
        <taxon>Bacillati</taxon>
        <taxon>Actinomycetota</taxon>
        <taxon>Actinomycetes</taxon>
        <taxon>Kitasatosporales</taxon>
        <taxon>Streptomycetaceae</taxon>
        <taxon>Streptomyces</taxon>
    </lineage>
</organism>
<dbReference type="EMBL" id="JAIFZO010000002">
    <property type="protein sequence ID" value="MCX4238624.1"/>
    <property type="molecule type" value="Genomic_DNA"/>
</dbReference>
<evidence type="ECO:0000313" key="2">
    <source>
        <dbReference type="Proteomes" id="UP001165590"/>
    </source>
</evidence>